<keyword evidence="1" id="KW-0472">Membrane</keyword>
<reference evidence="3" key="1">
    <citation type="journal article" date="2019" name="Int. J. Syst. Evol. Microbiol.">
        <title>The Global Catalogue of Microorganisms (GCM) 10K type strain sequencing project: providing services to taxonomists for standard genome sequencing and annotation.</title>
        <authorList>
            <consortium name="The Broad Institute Genomics Platform"/>
            <consortium name="The Broad Institute Genome Sequencing Center for Infectious Disease"/>
            <person name="Wu L."/>
            <person name="Ma J."/>
        </authorList>
    </citation>
    <scope>NUCLEOTIDE SEQUENCE [LARGE SCALE GENOMIC DNA]</scope>
    <source>
        <strain evidence="3">CCM 7756</strain>
    </source>
</reference>
<accession>A0ABV7N6I2</accession>
<protein>
    <recommendedName>
        <fullName evidence="4">Type II secretion system protein</fullName>
    </recommendedName>
</protein>
<dbReference type="EMBL" id="JBHRVQ010000001">
    <property type="protein sequence ID" value="MFC3388494.1"/>
    <property type="molecule type" value="Genomic_DNA"/>
</dbReference>
<name>A0ABV7N6I2_9STAP</name>
<gene>
    <name evidence="2" type="ORF">ACFOEO_07925</name>
</gene>
<evidence type="ECO:0000313" key="3">
    <source>
        <dbReference type="Proteomes" id="UP001595637"/>
    </source>
</evidence>
<keyword evidence="3" id="KW-1185">Reference proteome</keyword>
<evidence type="ECO:0000313" key="2">
    <source>
        <dbReference type="EMBL" id="MFC3388494.1"/>
    </source>
</evidence>
<keyword evidence="1" id="KW-0812">Transmembrane</keyword>
<dbReference type="RefSeq" id="WP_380654050.1">
    <property type="nucleotide sequence ID" value="NZ_JBHRVQ010000001.1"/>
</dbReference>
<feature type="transmembrane region" description="Helical" evidence="1">
    <location>
        <begin position="12"/>
        <end position="32"/>
    </location>
</feature>
<evidence type="ECO:0000256" key="1">
    <source>
        <dbReference type="SAM" id="Phobius"/>
    </source>
</evidence>
<comment type="caution">
    <text evidence="2">The sequence shown here is derived from an EMBL/GenBank/DDBJ whole genome shotgun (WGS) entry which is preliminary data.</text>
</comment>
<evidence type="ECO:0008006" key="4">
    <source>
        <dbReference type="Google" id="ProtNLM"/>
    </source>
</evidence>
<keyword evidence="1" id="KW-1133">Transmembrane helix</keyword>
<organism evidence="2 3">
    <name type="scientific">Salinicoccus sesuvii</name>
    <dbReference type="NCBI Taxonomy" id="868281"/>
    <lineage>
        <taxon>Bacteria</taxon>
        <taxon>Bacillati</taxon>
        <taxon>Bacillota</taxon>
        <taxon>Bacilli</taxon>
        <taxon>Bacillales</taxon>
        <taxon>Staphylococcaceae</taxon>
        <taxon>Salinicoccus</taxon>
    </lineage>
</organism>
<proteinExistence type="predicted"/>
<sequence>MKDDGFMMIDSVLAMLIFSIILTVLVPGMIMLNHTLSDSGRLLEYSRRLYVDMLEYEDFQSFAGASHNYRIEKDRICDKNNPKLCVQIE</sequence>
<dbReference type="Proteomes" id="UP001595637">
    <property type="component" value="Unassembled WGS sequence"/>
</dbReference>